<organism evidence="4 5">
    <name type="scientific">Rhizobium fredii</name>
    <name type="common">Sinorhizobium fredii</name>
    <dbReference type="NCBI Taxonomy" id="380"/>
    <lineage>
        <taxon>Bacteria</taxon>
        <taxon>Pseudomonadati</taxon>
        <taxon>Pseudomonadota</taxon>
        <taxon>Alphaproteobacteria</taxon>
        <taxon>Hyphomicrobiales</taxon>
        <taxon>Rhizobiaceae</taxon>
        <taxon>Sinorhizobium/Ensifer group</taxon>
        <taxon>Sinorhizobium</taxon>
    </lineage>
</organism>
<evidence type="ECO:0000313" key="5">
    <source>
        <dbReference type="Proteomes" id="UP000239340"/>
    </source>
</evidence>
<dbReference type="InterPro" id="IPR011010">
    <property type="entry name" value="DNA_brk_join_enz"/>
</dbReference>
<reference evidence="4 5" key="1">
    <citation type="submission" date="2017-10" db="EMBL/GenBank/DDBJ databases">
        <title>Analysis of the genome sequences of Rhizobium populations associated to common bean (phaseolus vulgaris).</title>
        <authorList>
            <person name="Bustos P."/>
            <person name="Santamaria R.I."/>
            <person name="Miranda-Sanchez F."/>
            <person name="Perez-Carrascal O."/>
            <person name="Juarez S."/>
            <person name="Lozano L."/>
            <person name="Martinez-Flores I."/>
            <person name="Vinuesa P."/>
            <person name="Martinez-Romero E."/>
            <person name="Cevallos M.A."/>
            <person name="Romero D."/>
            <person name="Davila G."/>
            <person name="Gonzalez V."/>
        </authorList>
    </citation>
    <scope>NUCLEOTIDE SEQUENCE [LARGE SCALE GENOMIC DNA]</scope>
    <source>
        <strain evidence="4 5">NXT3</strain>
    </source>
</reference>
<keyword evidence="2" id="KW-0229">DNA integration</keyword>
<dbReference type="Proteomes" id="UP000239340">
    <property type="component" value="Chromosome"/>
</dbReference>
<proteinExistence type="inferred from homology"/>
<comment type="similarity">
    <text evidence="1">Belongs to the 'phage' integrase family.</text>
</comment>
<evidence type="ECO:0000313" key="4">
    <source>
        <dbReference type="EMBL" id="AUX77818.1"/>
    </source>
</evidence>
<dbReference type="InterPro" id="IPR038488">
    <property type="entry name" value="Integrase_DNA-bd_sf"/>
</dbReference>
<dbReference type="Gene3D" id="3.30.160.390">
    <property type="entry name" value="Integrase, DNA-binding domain"/>
    <property type="match status" value="1"/>
</dbReference>
<gene>
    <name evidence="4" type="ORF">NXT3_CH03276</name>
</gene>
<dbReference type="GO" id="GO:0006310">
    <property type="term" value="P:DNA recombination"/>
    <property type="evidence" value="ECO:0007669"/>
    <property type="project" value="UniProtKB-KW"/>
</dbReference>
<dbReference type="InterPro" id="IPR013762">
    <property type="entry name" value="Integrase-like_cat_sf"/>
</dbReference>
<evidence type="ECO:0000256" key="2">
    <source>
        <dbReference type="ARBA" id="ARBA00022908"/>
    </source>
</evidence>
<dbReference type="GO" id="GO:0003677">
    <property type="term" value="F:DNA binding"/>
    <property type="evidence" value="ECO:0007669"/>
    <property type="project" value="InterPro"/>
</dbReference>
<sequence>MSVSKTAVEARKLALAAGKRIEKPIPKHSGLYIVSQPTGAQSWAYRYRRPTDGRQAKLTLGPLSTYAPGDEGYAGPEEPTFGDPLDVDAAWGLVQECQKMLRRKIDPGETVKQMKAGGEEIILSAATDGWTFEALLMKFIDWYQPNRETTKRQTAYWLGLKPDGRGGWEHTGNGILGKWKGRVFSRYDGTPVMTAVDANEAMSSLTKVSRNRTRSALKVFSGWASEFGQNGRPYVAIDPFAGMKRKRQDREKPGGEQGVRVLEDWEIAALWKAVMAEPDAYGLGALLILTTAQRPEMTFEARYEHMDFAEREWRIPAEHSKVDRPHRVPLSEMALWIIAQLPTTSGYLFQPKGSGKRPLNKHTRPKDRLRDGADKVAREAGRPSLEHWTYKHLQKTAITHMERPPLRVPPHVTKAVQQHSQGTRTDQAYRGYEYDEEKHEALEKWGKQLAKITS</sequence>
<protein>
    <submittedName>
        <fullName evidence="4">Integrase family protein</fullName>
    </submittedName>
</protein>
<evidence type="ECO:0000256" key="3">
    <source>
        <dbReference type="ARBA" id="ARBA00023172"/>
    </source>
</evidence>
<accession>A0A2L0H8L8</accession>
<dbReference type="SUPFAM" id="SSF56349">
    <property type="entry name" value="DNA breaking-rejoining enzymes"/>
    <property type="match status" value="1"/>
</dbReference>
<name>A0A2L0H8L8_RHIFR</name>
<dbReference type="RefSeq" id="WP_104839717.1">
    <property type="nucleotide sequence ID" value="NZ_CP024307.1"/>
</dbReference>
<evidence type="ECO:0000256" key="1">
    <source>
        <dbReference type="ARBA" id="ARBA00008857"/>
    </source>
</evidence>
<dbReference type="Gene3D" id="1.10.443.10">
    <property type="entry name" value="Intergrase catalytic core"/>
    <property type="match status" value="1"/>
</dbReference>
<dbReference type="EMBL" id="CP024307">
    <property type="protein sequence ID" value="AUX77818.1"/>
    <property type="molecule type" value="Genomic_DNA"/>
</dbReference>
<keyword evidence="3" id="KW-0233">DNA recombination</keyword>
<dbReference type="InterPro" id="IPR050808">
    <property type="entry name" value="Phage_Integrase"/>
</dbReference>
<dbReference type="GO" id="GO:0015074">
    <property type="term" value="P:DNA integration"/>
    <property type="evidence" value="ECO:0007669"/>
    <property type="project" value="UniProtKB-KW"/>
</dbReference>
<dbReference type="PANTHER" id="PTHR30629">
    <property type="entry name" value="PROPHAGE INTEGRASE"/>
    <property type="match status" value="1"/>
</dbReference>
<dbReference type="PANTHER" id="PTHR30629:SF2">
    <property type="entry name" value="PROPHAGE INTEGRASE INTS-RELATED"/>
    <property type="match status" value="1"/>
</dbReference>
<dbReference type="AlphaFoldDB" id="A0A2L0H8L8"/>